<evidence type="ECO:0000313" key="2">
    <source>
        <dbReference type="EnsemblMetazoa" id="CJA31936.1"/>
    </source>
</evidence>
<evidence type="ECO:0000256" key="1">
    <source>
        <dbReference type="SAM" id="MobiDB-lite"/>
    </source>
</evidence>
<dbReference type="AlphaFoldDB" id="A0A8R1ICC3"/>
<feature type="compositionally biased region" description="Basic and acidic residues" evidence="1">
    <location>
        <begin position="80"/>
        <end position="89"/>
    </location>
</feature>
<evidence type="ECO:0000313" key="3">
    <source>
        <dbReference type="Proteomes" id="UP000005237"/>
    </source>
</evidence>
<sequence>MPRVTEIEDSCCELADGGVFGIDRWHNVKRRTSGIKQITATMQFIMKKLHDWTISLEKVVGMMMDGKTVPNTTPNSRPVIKKDCHPQQQ</sequence>
<reference evidence="3" key="1">
    <citation type="submission" date="2010-08" db="EMBL/GenBank/DDBJ databases">
        <authorList>
            <consortium name="Caenorhabditis japonica Sequencing Consortium"/>
            <person name="Wilson R.K."/>
        </authorList>
    </citation>
    <scope>NUCLEOTIDE SEQUENCE [LARGE SCALE GENOMIC DNA]</scope>
    <source>
        <strain evidence="3">DF5081</strain>
    </source>
</reference>
<proteinExistence type="predicted"/>
<name>A0A8R1ICC3_CAEJA</name>
<dbReference type="EnsemblMetazoa" id="CJA31936.1">
    <property type="protein sequence ID" value="CJA31936.1"/>
    <property type="gene ID" value="WBGene00207783"/>
</dbReference>
<organism evidence="2 3">
    <name type="scientific">Caenorhabditis japonica</name>
    <dbReference type="NCBI Taxonomy" id="281687"/>
    <lineage>
        <taxon>Eukaryota</taxon>
        <taxon>Metazoa</taxon>
        <taxon>Ecdysozoa</taxon>
        <taxon>Nematoda</taxon>
        <taxon>Chromadorea</taxon>
        <taxon>Rhabditida</taxon>
        <taxon>Rhabditina</taxon>
        <taxon>Rhabditomorpha</taxon>
        <taxon>Rhabditoidea</taxon>
        <taxon>Rhabditidae</taxon>
        <taxon>Peloderinae</taxon>
        <taxon>Caenorhabditis</taxon>
    </lineage>
</organism>
<accession>A0A8R1ICC3</accession>
<dbReference type="Proteomes" id="UP000005237">
    <property type="component" value="Unassembled WGS sequence"/>
</dbReference>
<protein>
    <submittedName>
        <fullName evidence="2">Uncharacterized protein</fullName>
    </submittedName>
</protein>
<keyword evidence="3" id="KW-1185">Reference proteome</keyword>
<feature type="region of interest" description="Disordered" evidence="1">
    <location>
        <begin position="67"/>
        <end position="89"/>
    </location>
</feature>
<reference evidence="2" key="2">
    <citation type="submission" date="2022-06" db="UniProtKB">
        <authorList>
            <consortium name="EnsemblMetazoa"/>
        </authorList>
    </citation>
    <scope>IDENTIFICATION</scope>
    <source>
        <strain evidence="2">DF5081</strain>
    </source>
</reference>